<protein>
    <recommendedName>
        <fullName evidence="2">DUF1985 domain-containing protein</fullName>
    </recommendedName>
</protein>
<dbReference type="AlphaFoldDB" id="A0AAD9X9G0"/>
<gene>
    <name evidence="3" type="ORF">Ddye_007960</name>
</gene>
<evidence type="ECO:0000313" key="3">
    <source>
        <dbReference type="EMBL" id="KAK2654908.1"/>
    </source>
</evidence>
<proteinExistence type="predicted"/>
<dbReference type="Proteomes" id="UP001280121">
    <property type="component" value="Unassembled WGS sequence"/>
</dbReference>
<feature type="domain" description="DUF1985" evidence="2">
    <location>
        <begin position="78"/>
        <end position="210"/>
    </location>
</feature>
<dbReference type="EMBL" id="JANJYI010000003">
    <property type="protein sequence ID" value="KAK2654908.1"/>
    <property type="molecule type" value="Genomic_DNA"/>
</dbReference>
<feature type="region of interest" description="Disordered" evidence="1">
    <location>
        <begin position="271"/>
        <end position="369"/>
    </location>
</feature>
<dbReference type="PANTHER" id="PTHR48449">
    <property type="entry name" value="DUF1985 DOMAIN-CONTAINING PROTEIN"/>
    <property type="match status" value="1"/>
</dbReference>
<keyword evidence="4" id="KW-1185">Reference proteome</keyword>
<feature type="compositionally biased region" description="Basic residues" evidence="1">
    <location>
        <begin position="350"/>
        <end position="359"/>
    </location>
</feature>
<accession>A0AAD9X9G0</accession>
<dbReference type="PANTHER" id="PTHR48449:SF1">
    <property type="entry name" value="DUF1985 DOMAIN-CONTAINING PROTEIN"/>
    <property type="match status" value="1"/>
</dbReference>
<reference evidence="3" key="1">
    <citation type="journal article" date="2023" name="Plant J.">
        <title>Genome sequences and population genomics provide insights into the demographic history, inbreeding, and mutation load of two 'living fossil' tree species of Dipteronia.</title>
        <authorList>
            <person name="Feng Y."/>
            <person name="Comes H.P."/>
            <person name="Chen J."/>
            <person name="Zhu S."/>
            <person name="Lu R."/>
            <person name="Zhang X."/>
            <person name="Li P."/>
            <person name="Qiu J."/>
            <person name="Olsen K.M."/>
            <person name="Qiu Y."/>
        </authorList>
    </citation>
    <scope>NUCLEOTIDE SEQUENCE</scope>
    <source>
        <strain evidence="3">KIB01</strain>
    </source>
</reference>
<name>A0AAD9X9G0_9ROSI</name>
<dbReference type="InterPro" id="IPR015410">
    <property type="entry name" value="DUF1985"/>
</dbReference>
<sequence>MTNRLKEMLKTPAEEWYEGKVTCHDHFDVIGVINDALYLVPTEIAIVDRRRFMTSYFEHFMTMHRRMKFSVGVIHRLLLREVHHIEPSNKMHFMLGNQDVRFSKVEFCLITGLRFKDAQDTSQYTIVDNGIQQKIYFGGRNEISSWELNYVLSQDQLHQAYDSVKLCLPYMLNWILMGLDERVKIQVSQFQLMEDLDAFNTFPWGAHVYTHSIFSFKHALNERRELLERSQQAKGADVHKIETYNIYGLSYALLGHLRAIDHTSLPRDIFGPSHSAHPHPKDISRHSRWSHPPRKGSDLSRGCPAPVKDRSSPSRGTHSPSRDRSKRSRGTSPPPPDTSKGSYGTPHTPRIPRIRKRGRQLMSPYTDLTCPKMPRTTLASSKHAFIPTAMVDANQLETYGAYNRNKMGELHNVDLIEPVNVG</sequence>
<dbReference type="Pfam" id="PF09331">
    <property type="entry name" value="DUF1985"/>
    <property type="match status" value="1"/>
</dbReference>
<evidence type="ECO:0000256" key="1">
    <source>
        <dbReference type="SAM" id="MobiDB-lite"/>
    </source>
</evidence>
<organism evidence="3 4">
    <name type="scientific">Dipteronia dyeriana</name>
    <dbReference type="NCBI Taxonomy" id="168575"/>
    <lineage>
        <taxon>Eukaryota</taxon>
        <taxon>Viridiplantae</taxon>
        <taxon>Streptophyta</taxon>
        <taxon>Embryophyta</taxon>
        <taxon>Tracheophyta</taxon>
        <taxon>Spermatophyta</taxon>
        <taxon>Magnoliopsida</taxon>
        <taxon>eudicotyledons</taxon>
        <taxon>Gunneridae</taxon>
        <taxon>Pentapetalae</taxon>
        <taxon>rosids</taxon>
        <taxon>malvids</taxon>
        <taxon>Sapindales</taxon>
        <taxon>Sapindaceae</taxon>
        <taxon>Hippocastanoideae</taxon>
        <taxon>Acereae</taxon>
        <taxon>Dipteronia</taxon>
    </lineage>
</organism>
<evidence type="ECO:0000313" key="4">
    <source>
        <dbReference type="Proteomes" id="UP001280121"/>
    </source>
</evidence>
<comment type="caution">
    <text evidence="3">The sequence shown here is derived from an EMBL/GenBank/DDBJ whole genome shotgun (WGS) entry which is preliminary data.</text>
</comment>
<evidence type="ECO:0000259" key="2">
    <source>
        <dbReference type="Pfam" id="PF09331"/>
    </source>
</evidence>